<keyword evidence="5" id="KW-1185">Reference proteome</keyword>
<protein>
    <recommendedName>
        <fullName evidence="6">LPXTG-domain-containing protein</fullName>
    </recommendedName>
</protein>
<reference evidence="4 5" key="1">
    <citation type="submission" date="2017-08" db="EMBL/GenBank/DDBJ databases">
        <title>Harnessing the power of phylogenomics to disentangle the directionality and signatures of interkingdom host jumping in the parasitic fungal genus Tolypocladium.</title>
        <authorList>
            <person name="Quandt C.A."/>
            <person name="Patterson W."/>
            <person name="Spatafora J.W."/>
        </authorList>
    </citation>
    <scope>NUCLEOTIDE SEQUENCE [LARGE SCALE GENOMIC DNA]</scope>
    <source>
        <strain evidence="4 5">CBS 113982</strain>
    </source>
</reference>
<sequence>MRRSPSSVLFLLPAVSRAVLALKVTPGSHCAASCLDSPAGNPFKASDSTTRPTDVSCRDLDYWTADTGTKFRKCLECLQTSRKVDGQESDLRWYIYNLRYTITTCLFSEPAAPPNGTAHSPCDVGQACGPLRAPLTNDGVKPVPQNAWAYCNADDGAFTGSNLSSCISCLRATEGEAYLSNFMTALEVGCEQYPEDGNVLGITGSLFSTNAINITDPSAHNQGNQGGGLSPGAVAGISVGVVFVFLAAAALFTVHWRREKALDERDHARCSGSHSTSPGSHLARADTKPSQAYRRYFTGNAFNDKSAPQYASSGDYYDHAKAGVRPSGMNHASDPHSWNRTSCSDMPTHHAYKPQTVSRATSLASPGRPPSPPSAVHKPGRTGAYAPDSFAVQAYLAAAEGSARLAAQAPPPAPEPKPRASRIPGIPSVTLPSLPKLRIPKRYKSAKTSRETPTTGGVRRGHEMDISGPVMSPDMGFRDGPAAGPSAAARERPPSPRQQDIIYYDDEYIEVPLRSGKSTLYGY</sequence>
<feature type="transmembrane region" description="Helical" evidence="2">
    <location>
        <begin position="233"/>
        <end position="256"/>
    </location>
</feature>
<comment type="caution">
    <text evidence="4">The sequence shown here is derived from an EMBL/GenBank/DDBJ whole genome shotgun (WGS) entry which is preliminary data.</text>
</comment>
<keyword evidence="2" id="KW-0472">Membrane</keyword>
<organism evidence="4 5">
    <name type="scientific">Tolypocladium capitatum</name>
    <dbReference type="NCBI Taxonomy" id="45235"/>
    <lineage>
        <taxon>Eukaryota</taxon>
        <taxon>Fungi</taxon>
        <taxon>Dikarya</taxon>
        <taxon>Ascomycota</taxon>
        <taxon>Pezizomycotina</taxon>
        <taxon>Sordariomycetes</taxon>
        <taxon>Hypocreomycetidae</taxon>
        <taxon>Hypocreales</taxon>
        <taxon>Ophiocordycipitaceae</taxon>
        <taxon>Tolypocladium</taxon>
    </lineage>
</organism>
<keyword evidence="3" id="KW-0732">Signal</keyword>
<feature type="region of interest" description="Disordered" evidence="1">
    <location>
        <begin position="264"/>
        <end position="290"/>
    </location>
</feature>
<gene>
    <name evidence="4" type="ORF">TCAP_06187</name>
</gene>
<evidence type="ECO:0000313" key="4">
    <source>
        <dbReference type="EMBL" id="PNY23870.1"/>
    </source>
</evidence>
<proteinExistence type="predicted"/>
<dbReference type="OrthoDB" id="5426678at2759"/>
<evidence type="ECO:0000256" key="2">
    <source>
        <dbReference type="SAM" id="Phobius"/>
    </source>
</evidence>
<feature type="compositionally biased region" description="Basic residues" evidence="1">
    <location>
        <begin position="438"/>
        <end position="447"/>
    </location>
</feature>
<keyword evidence="2" id="KW-1133">Transmembrane helix</keyword>
<feature type="signal peptide" evidence="3">
    <location>
        <begin position="1"/>
        <end position="21"/>
    </location>
</feature>
<dbReference type="EMBL" id="NRSZ01001028">
    <property type="protein sequence ID" value="PNY23870.1"/>
    <property type="molecule type" value="Genomic_DNA"/>
</dbReference>
<evidence type="ECO:0008006" key="6">
    <source>
        <dbReference type="Google" id="ProtNLM"/>
    </source>
</evidence>
<dbReference type="AlphaFoldDB" id="A0A2K3Q8J5"/>
<feature type="chain" id="PRO_5014386092" description="LPXTG-domain-containing protein" evidence="3">
    <location>
        <begin position="22"/>
        <end position="523"/>
    </location>
</feature>
<accession>A0A2K3Q8J5</accession>
<feature type="region of interest" description="Disordered" evidence="1">
    <location>
        <begin position="406"/>
        <end position="500"/>
    </location>
</feature>
<name>A0A2K3Q8J5_9HYPO</name>
<feature type="region of interest" description="Disordered" evidence="1">
    <location>
        <begin position="356"/>
        <end position="384"/>
    </location>
</feature>
<evidence type="ECO:0000256" key="1">
    <source>
        <dbReference type="SAM" id="MobiDB-lite"/>
    </source>
</evidence>
<keyword evidence="2" id="KW-0812">Transmembrane</keyword>
<evidence type="ECO:0000313" key="5">
    <source>
        <dbReference type="Proteomes" id="UP000236621"/>
    </source>
</evidence>
<evidence type="ECO:0000256" key="3">
    <source>
        <dbReference type="SAM" id="SignalP"/>
    </source>
</evidence>
<dbReference type="Proteomes" id="UP000236621">
    <property type="component" value="Unassembled WGS sequence"/>
</dbReference>